<comment type="function">
    <text evidence="4 5">Required for flagellar hook formation. May act as a scaffolding protein.</text>
</comment>
<organism evidence="8 9">
    <name type="scientific">Spartinivicinus marinus</name>
    <dbReference type="NCBI Taxonomy" id="2994442"/>
    <lineage>
        <taxon>Bacteria</taxon>
        <taxon>Pseudomonadati</taxon>
        <taxon>Pseudomonadota</taxon>
        <taxon>Gammaproteobacteria</taxon>
        <taxon>Oceanospirillales</taxon>
        <taxon>Zooshikellaceae</taxon>
        <taxon>Spartinivicinus</taxon>
    </lineage>
</organism>
<dbReference type="InterPro" id="IPR005648">
    <property type="entry name" value="FlgD"/>
</dbReference>
<evidence type="ECO:0000256" key="3">
    <source>
        <dbReference type="ARBA" id="ARBA00022795"/>
    </source>
</evidence>
<evidence type="ECO:0000256" key="2">
    <source>
        <dbReference type="ARBA" id="ARBA00016013"/>
    </source>
</evidence>
<dbReference type="InterPro" id="IPR025965">
    <property type="entry name" value="FlgD/Vpr_Ig-like"/>
</dbReference>
<comment type="similarity">
    <text evidence="1 5">Belongs to the FlgD family.</text>
</comment>
<evidence type="ECO:0000259" key="7">
    <source>
        <dbReference type="Pfam" id="PF13861"/>
    </source>
</evidence>
<proteinExistence type="inferred from homology"/>
<keyword evidence="8" id="KW-0282">Flagellum</keyword>
<keyword evidence="9" id="KW-1185">Reference proteome</keyword>
<evidence type="ECO:0000256" key="5">
    <source>
        <dbReference type="RuleBase" id="RU362076"/>
    </source>
</evidence>
<feature type="domain" description="FlgD/Vpr Ig-like" evidence="6">
    <location>
        <begin position="117"/>
        <end position="185"/>
    </location>
</feature>
<dbReference type="GO" id="GO:0044781">
    <property type="term" value="P:bacterial-type flagellum organization"/>
    <property type="evidence" value="ECO:0007669"/>
    <property type="project" value="UniProtKB-UniRule"/>
</dbReference>
<feature type="domain" description="FlgD Tudor-like" evidence="7">
    <location>
        <begin position="92"/>
        <end position="229"/>
    </location>
</feature>
<dbReference type="Pfam" id="PF03963">
    <property type="entry name" value="FlgD"/>
    <property type="match status" value="1"/>
</dbReference>
<dbReference type="AlphaFoldDB" id="A0A853I5J0"/>
<dbReference type="Proteomes" id="UP000569732">
    <property type="component" value="Unassembled WGS sequence"/>
</dbReference>
<keyword evidence="3 5" id="KW-1005">Bacterial flagellum biogenesis</keyword>
<dbReference type="Pfam" id="PF13861">
    <property type="entry name" value="FLgD_tudor"/>
    <property type="match status" value="1"/>
</dbReference>
<comment type="caution">
    <text evidence="8">The sequence shown here is derived from an EMBL/GenBank/DDBJ whole genome shotgun (WGS) entry which is preliminary data.</text>
</comment>
<evidence type="ECO:0000313" key="8">
    <source>
        <dbReference type="EMBL" id="NYZ64847.1"/>
    </source>
</evidence>
<gene>
    <name evidence="8" type="ORF">H0A36_02435</name>
</gene>
<dbReference type="Pfam" id="PF13860">
    <property type="entry name" value="FlgD_ig"/>
    <property type="match status" value="1"/>
</dbReference>
<sequence length="232" mass="25285">MSTPITNNSNTNATNAVIEKYKLQQPKQNDANTELGKNQFLELMITQMKHQDPLNPQKNEEFVAQLAQFSSVEGITNLNQTVESMASAFNSSQALQASALVGRKVLVPTSFSDLEAGGKVVGVIDIPQPINNLFVEIYSSSSNQPIKQMNLGKQLAGELDISWDGKDNNNQAQPAGKYRFKAYTQIDGKQVPLNTLLGANVNSVTLGGLNNVLLNVEGVQGEVRLNEVKRIQ</sequence>
<name>A0A853I5J0_9GAMM</name>
<keyword evidence="8" id="KW-0969">Cilium</keyword>
<evidence type="ECO:0000313" key="9">
    <source>
        <dbReference type="Proteomes" id="UP000569732"/>
    </source>
</evidence>
<protein>
    <recommendedName>
        <fullName evidence="2 5">Basal-body rod modification protein FlgD</fullName>
    </recommendedName>
</protein>
<dbReference type="Gene3D" id="2.60.40.4070">
    <property type="match status" value="1"/>
</dbReference>
<reference evidence="8 9" key="1">
    <citation type="submission" date="2020-07" db="EMBL/GenBank/DDBJ databases">
        <title>Endozoicomonas sp. nov., isolated from sediment.</title>
        <authorList>
            <person name="Gu T."/>
        </authorList>
    </citation>
    <scope>NUCLEOTIDE SEQUENCE [LARGE SCALE GENOMIC DNA]</scope>
    <source>
        <strain evidence="8 9">SM1973</strain>
    </source>
</reference>
<dbReference type="Gene3D" id="2.30.30.910">
    <property type="match status" value="1"/>
</dbReference>
<dbReference type="RefSeq" id="WP_180566872.1">
    <property type="nucleotide sequence ID" value="NZ_JACCKB010000002.1"/>
</dbReference>
<dbReference type="EMBL" id="JACCKB010000002">
    <property type="protein sequence ID" value="NYZ64847.1"/>
    <property type="molecule type" value="Genomic_DNA"/>
</dbReference>
<evidence type="ECO:0000256" key="1">
    <source>
        <dbReference type="ARBA" id="ARBA00010577"/>
    </source>
</evidence>
<evidence type="ECO:0000259" key="6">
    <source>
        <dbReference type="Pfam" id="PF13860"/>
    </source>
</evidence>
<dbReference type="InterPro" id="IPR025963">
    <property type="entry name" value="FLgD_Tudor"/>
</dbReference>
<accession>A0A853I5J0</accession>
<keyword evidence="8" id="KW-0966">Cell projection</keyword>
<evidence type="ECO:0000256" key="4">
    <source>
        <dbReference type="ARBA" id="ARBA00024746"/>
    </source>
</evidence>